<organism evidence="3 4">
    <name type="scientific">Massilia haematophila</name>
    <dbReference type="NCBI Taxonomy" id="457923"/>
    <lineage>
        <taxon>Bacteria</taxon>
        <taxon>Pseudomonadati</taxon>
        <taxon>Pseudomonadota</taxon>
        <taxon>Betaproteobacteria</taxon>
        <taxon>Burkholderiales</taxon>
        <taxon>Oxalobacteraceae</taxon>
        <taxon>Telluria group</taxon>
        <taxon>Massilia</taxon>
    </lineage>
</organism>
<keyword evidence="4" id="KW-1185">Reference proteome</keyword>
<name>A0ABV7PLE7_9BURK</name>
<reference evidence="4" key="1">
    <citation type="journal article" date="2019" name="Int. J. Syst. Evol. Microbiol.">
        <title>The Global Catalogue of Microorganisms (GCM) 10K type strain sequencing project: providing services to taxonomists for standard genome sequencing and annotation.</title>
        <authorList>
            <consortium name="The Broad Institute Genomics Platform"/>
            <consortium name="The Broad Institute Genome Sequencing Center for Infectious Disease"/>
            <person name="Wu L."/>
            <person name="Ma J."/>
        </authorList>
    </citation>
    <scope>NUCLEOTIDE SEQUENCE [LARGE SCALE GENOMIC DNA]</scope>
    <source>
        <strain evidence="4">CCM 7480</strain>
    </source>
</reference>
<dbReference type="Proteomes" id="UP001595665">
    <property type="component" value="Unassembled WGS sequence"/>
</dbReference>
<keyword evidence="1" id="KW-0812">Transmembrane</keyword>
<keyword evidence="1" id="KW-0472">Membrane</keyword>
<feature type="chain" id="PRO_5045652274" evidence="2">
    <location>
        <begin position="30"/>
        <end position="67"/>
    </location>
</feature>
<comment type="caution">
    <text evidence="3">The sequence shown here is derived from an EMBL/GenBank/DDBJ whole genome shotgun (WGS) entry which is preliminary data.</text>
</comment>
<feature type="transmembrane region" description="Helical" evidence="1">
    <location>
        <begin position="41"/>
        <end position="61"/>
    </location>
</feature>
<proteinExistence type="predicted"/>
<dbReference type="RefSeq" id="WP_312547892.1">
    <property type="nucleotide sequence ID" value="NZ_JBHRVV010000001.1"/>
</dbReference>
<evidence type="ECO:0000256" key="1">
    <source>
        <dbReference type="SAM" id="Phobius"/>
    </source>
</evidence>
<keyword evidence="1" id="KW-1133">Transmembrane helix</keyword>
<feature type="signal peptide" evidence="2">
    <location>
        <begin position="1"/>
        <end position="29"/>
    </location>
</feature>
<keyword evidence="2" id="KW-0732">Signal</keyword>
<evidence type="ECO:0000256" key="2">
    <source>
        <dbReference type="SAM" id="SignalP"/>
    </source>
</evidence>
<sequence>MPISLRRFVPIAVIAAALCVTIVSASAPAPDPGVPHLIHAYEGWVALGVVVLALVGAGVLVRRSLRR</sequence>
<evidence type="ECO:0000313" key="4">
    <source>
        <dbReference type="Proteomes" id="UP001595665"/>
    </source>
</evidence>
<evidence type="ECO:0000313" key="3">
    <source>
        <dbReference type="EMBL" id="MFC3460061.1"/>
    </source>
</evidence>
<dbReference type="EMBL" id="JBHRVV010000001">
    <property type="protein sequence ID" value="MFC3460061.1"/>
    <property type="molecule type" value="Genomic_DNA"/>
</dbReference>
<accession>A0ABV7PLE7</accession>
<gene>
    <name evidence="3" type="ORF">ACFOPH_17660</name>
</gene>
<protein>
    <submittedName>
        <fullName evidence="3">Uncharacterized protein</fullName>
    </submittedName>
</protein>